<dbReference type="GO" id="GO:0042910">
    <property type="term" value="F:xenobiotic transmembrane transporter activity"/>
    <property type="evidence" value="ECO:0007669"/>
    <property type="project" value="InterPro"/>
</dbReference>
<keyword evidence="6" id="KW-0472">Membrane</keyword>
<evidence type="ECO:0000256" key="6">
    <source>
        <dbReference type="SAM" id="Phobius"/>
    </source>
</evidence>
<reference evidence="7 8" key="1">
    <citation type="submission" date="2013-01" db="EMBL/GenBank/DDBJ databases">
        <title>The Genome Sequence of Clostridium colicanis 209318.</title>
        <authorList>
            <consortium name="The Broad Institute Genome Sequencing Platform"/>
            <person name="Earl A."/>
            <person name="Ward D."/>
            <person name="Feldgarden M."/>
            <person name="Gevers D."/>
            <person name="Courvalin P."/>
            <person name="Lambert T."/>
            <person name="Walker B."/>
            <person name="Young S.K."/>
            <person name="Zeng Q."/>
            <person name="Gargeya S."/>
            <person name="Fitzgerald M."/>
            <person name="Haas B."/>
            <person name="Abouelleil A."/>
            <person name="Alvarado L."/>
            <person name="Arachchi H.M."/>
            <person name="Berlin A.M."/>
            <person name="Chapman S.B."/>
            <person name="Dewar J."/>
            <person name="Goldberg J."/>
            <person name="Griggs A."/>
            <person name="Gujja S."/>
            <person name="Hansen M."/>
            <person name="Howarth C."/>
            <person name="Imamovic A."/>
            <person name="Larimer J."/>
            <person name="McCowan C."/>
            <person name="Murphy C."/>
            <person name="Neiman D."/>
            <person name="Pearson M."/>
            <person name="Priest M."/>
            <person name="Roberts A."/>
            <person name="Saif S."/>
            <person name="Shea T."/>
            <person name="Sisk P."/>
            <person name="Sykes S."/>
            <person name="Wortman J."/>
            <person name="Nusbaum C."/>
            <person name="Birren B."/>
        </authorList>
    </citation>
    <scope>NUCLEOTIDE SEQUENCE [LARGE SCALE GENOMIC DNA]</scope>
    <source>
        <strain evidence="7 8">209318</strain>
    </source>
</reference>
<dbReference type="GO" id="GO:0005886">
    <property type="term" value="C:plasma membrane"/>
    <property type="evidence" value="ECO:0007669"/>
    <property type="project" value="TreeGrafter"/>
</dbReference>
<name>N9XWG8_9CLOT</name>
<dbReference type="eggNOG" id="COG0534">
    <property type="taxonomic scope" value="Bacteria"/>
</dbReference>
<accession>N9XWG8</accession>
<evidence type="ECO:0000256" key="3">
    <source>
        <dbReference type="ARBA" id="ARBA00020268"/>
    </source>
</evidence>
<dbReference type="HOGENOM" id="CLU_012893_13_6_9"/>
<feature type="transmembrane region" description="Helical" evidence="6">
    <location>
        <begin position="12"/>
        <end position="32"/>
    </location>
</feature>
<evidence type="ECO:0000313" key="7">
    <source>
        <dbReference type="EMBL" id="ENZ00254.1"/>
    </source>
</evidence>
<dbReference type="GO" id="GO:0015297">
    <property type="term" value="F:antiporter activity"/>
    <property type="evidence" value="ECO:0007669"/>
    <property type="project" value="InterPro"/>
</dbReference>
<dbReference type="InterPro" id="IPR050222">
    <property type="entry name" value="MATE_MdtK"/>
</dbReference>
<evidence type="ECO:0000256" key="1">
    <source>
        <dbReference type="ARBA" id="ARBA00003408"/>
    </source>
</evidence>
<keyword evidence="8" id="KW-1185">Reference proteome</keyword>
<keyword evidence="6" id="KW-0812">Transmembrane</keyword>
<dbReference type="PATRIC" id="fig|999411.4.peg.2691"/>
<dbReference type="AlphaFoldDB" id="N9XWG8"/>
<comment type="caution">
    <text evidence="7">The sequence shown here is derived from an EMBL/GenBank/DDBJ whole genome shotgun (WGS) entry which is preliminary data.</text>
</comment>
<comment type="similarity">
    <text evidence="2">Belongs to the multi antimicrobial extrusion (MATE) (TC 2.A.66.1) family.</text>
</comment>
<comment type="function">
    <text evidence="1">Multidrug efflux pump.</text>
</comment>
<evidence type="ECO:0000256" key="5">
    <source>
        <dbReference type="ARBA" id="ARBA00031636"/>
    </source>
</evidence>
<dbReference type="PANTHER" id="PTHR43298:SF2">
    <property type="entry name" value="FMN_FAD EXPORTER YEEO-RELATED"/>
    <property type="match status" value="1"/>
</dbReference>
<evidence type="ECO:0000313" key="8">
    <source>
        <dbReference type="Proteomes" id="UP000013097"/>
    </source>
</evidence>
<organism evidence="7 8">
    <name type="scientific">Clostridium thermobutyricum</name>
    <dbReference type="NCBI Taxonomy" id="29372"/>
    <lineage>
        <taxon>Bacteria</taxon>
        <taxon>Bacillati</taxon>
        <taxon>Bacillota</taxon>
        <taxon>Clostridia</taxon>
        <taxon>Eubacteriales</taxon>
        <taxon>Clostridiaceae</taxon>
        <taxon>Clostridium</taxon>
    </lineage>
</organism>
<dbReference type="PANTHER" id="PTHR43298">
    <property type="entry name" value="MULTIDRUG RESISTANCE PROTEIN NORM-RELATED"/>
    <property type="match status" value="1"/>
</dbReference>
<evidence type="ECO:0000256" key="4">
    <source>
        <dbReference type="ARBA" id="ARBA00022448"/>
    </source>
</evidence>
<dbReference type="Pfam" id="PF01554">
    <property type="entry name" value="MatE"/>
    <property type="match status" value="1"/>
</dbReference>
<dbReference type="InterPro" id="IPR002528">
    <property type="entry name" value="MATE_fam"/>
</dbReference>
<dbReference type="Proteomes" id="UP000013097">
    <property type="component" value="Unassembled WGS sequence"/>
</dbReference>
<feature type="transmembrane region" description="Helical" evidence="6">
    <location>
        <begin position="52"/>
        <end position="75"/>
    </location>
</feature>
<keyword evidence="6" id="KW-1133">Transmembrane helix</keyword>
<sequence>MSNLTRGKISTTLLKFAIPFLFASLLQALYGAVDLFVVGRFTNSATVSAVSIGSQVMQTVTGIILGISMGGTVLIGKRIGEKYD</sequence>
<protein>
    <recommendedName>
        <fullName evidence="3">Probable multidrug resistance protein NorM</fullName>
    </recommendedName>
    <alternativeName>
        <fullName evidence="5">Multidrug-efflux transporter</fullName>
    </alternativeName>
</protein>
<dbReference type="EMBL" id="AGYT01000015">
    <property type="protein sequence ID" value="ENZ00254.1"/>
    <property type="molecule type" value="Genomic_DNA"/>
</dbReference>
<evidence type="ECO:0000256" key="2">
    <source>
        <dbReference type="ARBA" id="ARBA00010199"/>
    </source>
</evidence>
<proteinExistence type="inferred from homology"/>
<keyword evidence="4" id="KW-0813">Transport</keyword>
<gene>
    <name evidence="7" type="ORF">HMPREF1092_02769</name>
</gene>
<dbReference type="RefSeq" id="WP_002599210.1">
    <property type="nucleotide sequence ID" value="NZ_KB850956.1"/>
</dbReference>